<comment type="subcellular location">
    <subcellularLocation>
        <location evidence="1">Cell membrane</location>
        <topology evidence="1">Single-pass type I membrane protein</topology>
    </subcellularLocation>
</comment>
<keyword evidence="5 13" id="KW-0812">Transmembrane</keyword>
<keyword evidence="11" id="KW-0325">Glycoprotein</keyword>
<dbReference type="GO" id="GO:0004674">
    <property type="term" value="F:protein serine/threonine kinase activity"/>
    <property type="evidence" value="ECO:0007669"/>
    <property type="project" value="UniProtKB-EC"/>
</dbReference>
<dbReference type="EMBL" id="CP093346">
    <property type="protein sequence ID" value="WOG98208.1"/>
    <property type="molecule type" value="Genomic_DNA"/>
</dbReference>
<evidence type="ECO:0000256" key="2">
    <source>
        <dbReference type="ARBA" id="ARBA00009592"/>
    </source>
</evidence>
<dbReference type="AlphaFoldDB" id="A0AAF0X0X1"/>
<keyword evidence="10" id="KW-0675">Receptor</keyword>
<dbReference type="InterPro" id="IPR011009">
    <property type="entry name" value="Kinase-like_dom_sf"/>
</dbReference>
<dbReference type="InterPro" id="IPR001611">
    <property type="entry name" value="Leu-rich_rpt"/>
</dbReference>
<gene>
    <name evidence="16" type="ORF">DCAR_0417549</name>
</gene>
<evidence type="ECO:0000256" key="12">
    <source>
        <dbReference type="SAM" id="MobiDB-lite"/>
    </source>
</evidence>
<dbReference type="GO" id="GO:0051707">
    <property type="term" value="P:response to other organism"/>
    <property type="evidence" value="ECO:0007669"/>
    <property type="project" value="UniProtKB-ARBA"/>
</dbReference>
<feature type="transmembrane region" description="Helical" evidence="13">
    <location>
        <begin position="389"/>
        <end position="413"/>
    </location>
</feature>
<keyword evidence="8 13" id="KW-1133">Transmembrane helix</keyword>
<keyword evidence="17" id="KW-1185">Reference proteome</keyword>
<feature type="region of interest" description="Disordered" evidence="12">
    <location>
        <begin position="738"/>
        <end position="757"/>
    </location>
</feature>
<sequence length="757" mass="83304">MGTSFRSSTLLLLLVLTNSFCHSELQPSSETQTLLTIQSLLGYPDVLSSWKNKTDFCNIEPTSSVTVVCYEGSITQLHIIGEKSAPPLPRNFSTPLFVNTLVKLPSLKVLTLVSLGLRGQLPGSISGLTSLEILNISTNFFQGVIPQEISSLTNLQTLILDDNLFHGRIPDELSSLSLLAVLSMKKNLLNGSMPESFGILENLRVLDLSRNKLTGSVPNIRRLTNLQVLQLGDNSLGPQFPQIGSKKIITLVLRRNKFHSAIPDEVSSFNQLQTIDLSFNKFVGRFPPSLFSLPSVTYLNIGENRFTGILSVDMACNAALKLVDLSGNLLSGSLPNCLLSDPKNRVVISANNCLANGERSQHAISFCSTEALAVGIIPHHQKKRQASKMVLALSVSGGIIGVIIIVALVFLALRRVRGTRIVKSPPDRSMKEKASAGNSNLHPDARYTSRAMKLGALGVPAYRTYSLKELEDATNNFDTSAFINDGPYSQMYKGQLKDGMVIAIRCLKMKKSHSTQRFMHHIELISKLRNQNLVSALGHCFECYLDDSSVSRIFLVFEYVPHGTLRDWLSVRSNRKRLTWSRRISAAIGVAKGIQFLHTGIVPGVFTNNLKITDILLDQNLVAKIGSHNLPIIAQNMGKEKSDIKDLGVILLEIIVGRNISTQNDVEIVMDQLQASLTADSAARKSMIDPAVRNAYSDESLKTMMEISSRCMLKNPADRPSLEDVLWNLRFAVQVQDSSQSSDASPDSPFRTSVPWH</sequence>
<reference evidence="16" key="2">
    <citation type="submission" date="2022-03" db="EMBL/GenBank/DDBJ databases">
        <title>Draft title - Genomic analysis of global carrot germplasm unveils the trajectory of domestication and the origin of high carotenoid orange carrot.</title>
        <authorList>
            <person name="Iorizzo M."/>
            <person name="Ellison S."/>
            <person name="Senalik D."/>
            <person name="Macko-Podgorni A."/>
            <person name="Grzebelus D."/>
            <person name="Bostan H."/>
            <person name="Rolling W."/>
            <person name="Curaba J."/>
            <person name="Simon P."/>
        </authorList>
    </citation>
    <scope>NUCLEOTIDE SEQUENCE</scope>
    <source>
        <tissue evidence="16">Leaf</tissue>
    </source>
</reference>
<dbReference type="PANTHER" id="PTHR48052:SF29">
    <property type="entry name" value="PROTEIN KINASE DOMAIN-CONTAINING PROTEIN"/>
    <property type="match status" value="1"/>
</dbReference>
<feature type="signal peptide" evidence="14">
    <location>
        <begin position="1"/>
        <end position="23"/>
    </location>
</feature>
<dbReference type="InterPro" id="IPR003591">
    <property type="entry name" value="Leu-rich_rpt_typical-subtyp"/>
</dbReference>
<dbReference type="Pfam" id="PF23598">
    <property type="entry name" value="LRR_14"/>
    <property type="match status" value="1"/>
</dbReference>
<dbReference type="Gene3D" id="3.80.10.10">
    <property type="entry name" value="Ribonuclease Inhibitor"/>
    <property type="match status" value="2"/>
</dbReference>
<evidence type="ECO:0000256" key="13">
    <source>
        <dbReference type="SAM" id="Phobius"/>
    </source>
</evidence>
<evidence type="ECO:0000259" key="15">
    <source>
        <dbReference type="PROSITE" id="PS50011"/>
    </source>
</evidence>
<evidence type="ECO:0000256" key="6">
    <source>
        <dbReference type="ARBA" id="ARBA00022729"/>
    </source>
</evidence>
<keyword evidence="3" id="KW-1003">Cell membrane</keyword>
<evidence type="ECO:0000256" key="14">
    <source>
        <dbReference type="SAM" id="SignalP"/>
    </source>
</evidence>
<dbReference type="GO" id="GO:0006952">
    <property type="term" value="P:defense response"/>
    <property type="evidence" value="ECO:0007669"/>
    <property type="project" value="UniProtKB-ARBA"/>
</dbReference>
<organism evidence="16 17">
    <name type="scientific">Daucus carota subsp. sativus</name>
    <name type="common">Carrot</name>
    <dbReference type="NCBI Taxonomy" id="79200"/>
    <lineage>
        <taxon>Eukaryota</taxon>
        <taxon>Viridiplantae</taxon>
        <taxon>Streptophyta</taxon>
        <taxon>Embryophyta</taxon>
        <taxon>Tracheophyta</taxon>
        <taxon>Spermatophyta</taxon>
        <taxon>Magnoliopsida</taxon>
        <taxon>eudicotyledons</taxon>
        <taxon>Gunneridae</taxon>
        <taxon>Pentapetalae</taxon>
        <taxon>asterids</taxon>
        <taxon>campanulids</taxon>
        <taxon>Apiales</taxon>
        <taxon>Apiaceae</taxon>
        <taxon>Apioideae</taxon>
        <taxon>Scandiceae</taxon>
        <taxon>Daucinae</taxon>
        <taxon>Daucus</taxon>
        <taxon>Daucus sect. Daucus</taxon>
    </lineage>
</organism>
<name>A0AAF0X0X1_DAUCS</name>
<dbReference type="InterPro" id="IPR055414">
    <property type="entry name" value="LRR_R13L4/SHOC2-like"/>
</dbReference>
<evidence type="ECO:0000256" key="4">
    <source>
        <dbReference type="ARBA" id="ARBA00022614"/>
    </source>
</evidence>
<evidence type="ECO:0000256" key="8">
    <source>
        <dbReference type="ARBA" id="ARBA00022989"/>
    </source>
</evidence>
<keyword evidence="6 14" id="KW-0732">Signal</keyword>
<keyword evidence="4" id="KW-0433">Leucine-rich repeat</keyword>
<dbReference type="Gene3D" id="3.30.200.20">
    <property type="entry name" value="Phosphorylase Kinase, domain 1"/>
    <property type="match status" value="1"/>
</dbReference>
<evidence type="ECO:0000256" key="1">
    <source>
        <dbReference type="ARBA" id="ARBA00004251"/>
    </source>
</evidence>
<protein>
    <recommendedName>
        <fullName evidence="15">Protein kinase domain-containing protein</fullName>
    </recommendedName>
</protein>
<dbReference type="InterPro" id="IPR001245">
    <property type="entry name" value="Ser-Thr/Tyr_kinase_cat_dom"/>
</dbReference>
<dbReference type="FunFam" id="1.10.510.10:FF:000431">
    <property type="entry name" value="Putative inactive leucine-rich repeat receptor-like protein kinase"/>
    <property type="match status" value="1"/>
</dbReference>
<dbReference type="Gene3D" id="1.10.510.10">
    <property type="entry name" value="Transferase(Phosphotransferase) domain 1"/>
    <property type="match status" value="2"/>
</dbReference>
<dbReference type="InterPro" id="IPR000719">
    <property type="entry name" value="Prot_kinase_dom"/>
</dbReference>
<dbReference type="InterPro" id="IPR032675">
    <property type="entry name" value="LRR_dom_sf"/>
</dbReference>
<dbReference type="SUPFAM" id="SSF56112">
    <property type="entry name" value="Protein kinase-like (PK-like)"/>
    <property type="match status" value="1"/>
</dbReference>
<evidence type="ECO:0000256" key="11">
    <source>
        <dbReference type="ARBA" id="ARBA00023180"/>
    </source>
</evidence>
<evidence type="ECO:0000256" key="5">
    <source>
        <dbReference type="ARBA" id="ARBA00022692"/>
    </source>
</evidence>
<feature type="chain" id="PRO_5041973075" description="Protein kinase domain-containing protein" evidence="14">
    <location>
        <begin position="24"/>
        <end position="757"/>
    </location>
</feature>
<reference evidence="16" key="1">
    <citation type="journal article" date="2016" name="Nat. Genet.">
        <title>A high-quality carrot genome assembly provides new insights into carotenoid accumulation and asterid genome evolution.</title>
        <authorList>
            <person name="Iorizzo M."/>
            <person name="Ellison S."/>
            <person name="Senalik D."/>
            <person name="Zeng P."/>
            <person name="Satapoomin P."/>
            <person name="Huang J."/>
            <person name="Bowman M."/>
            <person name="Iovene M."/>
            <person name="Sanseverino W."/>
            <person name="Cavagnaro P."/>
            <person name="Yildiz M."/>
            <person name="Macko-Podgorni A."/>
            <person name="Moranska E."/>
            <person name="Grzebelus E."/>
            <person name="Grzebelus D."/>
            <person name="Ashrafi H."/>
            <person name="Zheng Z."/>
            <person name="Cheng S."/>
            <person name="Spooner D."/>
            <person name="Van Deynze A."/>
            <person name="Simon P."/>
        </authorList>
    </citation>
    <scope>NUCLEOTIDE SEQUENCE</scope>
    <source>
        <tissue evidence="16">Leaf</tissue>
    </source>
</reference>
<keyword evidence="9 13" id="KW-0472">Membrane</keyword>
<evidence type="ECO:0000256" key="3">
    <source>
        <dbReference type="ARBA" id="ARBA00022475"/>
    </source>
</evidence>
<dbReference type="PROSITE" id="PS50011">
    <property type="entry name" value="PROTEIN_KINASE_DOM"/>
    <property type="match status" value="1"/>
</dbReference>
<dbReference type="GO" id="GO:0005524">
    <property type="term" value="F:ATP binding"/>
    <property type="evidence" value="ECO:0007669"/>
    <property type="project" value="InterPro"/>
</dbReference>
<feature type="domain" description="Protein kinase" evidence="15">
    <location>
        <begin position="477"/>
        <end position="731"/>
    </location>
</feature>
<dbReference type="PANTHER" id="PTHR48052">
    <property type="entry name" value="UNNAMED PRODUCT"/>
    <property type="match status" value="1"/>
</dbReference>
<dbReference type="GO" id="GO:0005886">
    <property type="term" value="C:plasma membrane"/>
    <property type="evidence" value="ECO:0007669"/>
    <property type="project" value="UniProtKB-SubCell"/>
</dbReference>
<dbReference type="FunFam" id="3.80.10.10:FF:000041">
    <property type="entry name" value="LRR receptor-like serine/threonine-protein kinase ERECTA"/>
    <property type="match status" value="1"/>
</dbReference>
<comment type="similarity">
    <text evidence="2">Belongs to the RLP family.</text>
</comment>
<evidence type="ECO:0000313" key="16">
    <source>
        <dbReference type="EMBL" id="WOG98208.1"/>
    </source>
</evidence>
<accession>A0AAF0X0X1</accession>
<dbReference type="SMART" id="SM00369">
    <property type="entry name" value="LRR_TYP"/>
    <property type="match status" value="3"/>
</dbReference>
<feature type="compositionally biased region" description="Low complexity" evidence="12">
    <location>
        <begin position="738"/>
        <end position="749"/>
    </location>
</feature>
<proteinExistence type="inferred from homology"/>
<dbReference type="Pfam" id="PF07714">
    <property type="entry name" value="PK_Tyr_Ser-Thr"/>
    <property type="match status" value="1"/>
</dbReference>
<evidence type="ECO:0000256" key="9">
    <source>
        <dbReference type="ARBA" id="ARBA00023136"/>
    </source>
</evidence>
<dbReference type="SUPFAM" id="SSF52058">
    <property type="entry name" value="L domain-like"/>
    <property type="match status" value="1"/>
</dbReference>
<dbReference type="FunFam" id="3.30.200.20:FF:000285">
    <property type="entry name" value="Putative inactive leucine-rich repeat receptor-like protein kinase"/>
    <property type="match status" value="1"/>
</dbReference>
<evidence type="ECO:0000256" key="10">
    <source>
        <dbReference type="ARBA" id="ARBA00023170"/>
    </source>
</evidence>
<dbReference type="Proteomes" id="UP000077755">
    <property type="component" value="Chromosome 4"/>
</dbReference>
<keyword evidence="7" id="KW-0677">Repeat</keyword>
<dbReference type="PROSITE" id="PS51450">
    <property type="entry name" value="LRR"/>
    <property type="match status" value="1"/>
</dbReference>
<evidence type="ECO:0000256" key="7">
    <source>
        <dbReference type="ARBA" id="ARBA00022737"/>
    </source>
</evidence>
<evidence type="ECO:0000313" key="17">
    <source>
        <dbReference type="Proteomes" id="UP000077755"/>
    </source>
</evidence>